<evidence type="ECO:0000256" key="5">
    <source>
        <dbReference type="ARBA" id="ARBA00023054"/>
    </source>
</evidence>
<feature type="coiled-coil region" evidence="7">
    <location>
        <begin position="629"/>
        <end position="698"/>
    </location>
</feature>
<comment type="similarity">
    <text evidence="7">Belongs to the SMC family.</text>
</comment>
<protein>
    <recommendedName>
        <fullName evidence="7">Chromosome partition protein Smc</fullName>
    </recommendedName>
</protein>
<evidence type="ECO:0000256" key="1">
    <source>
        <dbReference type="ARBA" id="ARBA00004496"/>
    </source>
</evidence>
<dbReference type="GO" id="GO:0030261">
    <property type="term" value="P:chromosome condensation"/>
    <property type="evidence" value="ECO:0007669"/>
    <property type="project" value="InterPro"/>
</dbReference>
<dbReference type="Proteomes" id="UP000271227">
    <property type="component" value="Unassembled WGS sequence"/>
</dbReference>
<keyword evidence="11" id="KW-1185">Reference proteome</keyword>
<feature type="binding site" evidence="7">
    <location>
        <begin position="32"/>
        <end position="39"/>
    </location>
    <ligand>
        <name>ATP</name>
        <dbReference type="ChEBI" id="CHEBI:30616"/>
    </ligand>
</feature>
<dbReference type="PANTHER" id="PTHR43977">
    <property type="entry name" value="STRUCTURAL MAINTENANCE OF CHROMOSOMES PROTEIN 3"/>
    <property type="match status" value="1"/>
</dbReference>
<dbReference type="GO" id="GO:0005524">
    <property type="term" value="F:ATP binding"/>
    <property type="evidence" value="ECO:0007669"/>
    <property type="project" value="UniProtKB-UniRule"/>
</dbReference>
<accession>A0A3M0C6T8</accession>
<dbReference type="HAMAP" id="MF_01894">
    <property type="entry name" value="Smc_prok"/>
    <property type="match status" value="1"/>
</dbReference>
<evidence type="ECO:0000256" key="3">
    <source>
        <dbReference type="ARBA" id="ARBA00022741"/>
    </source>
</evidence>
<keyword evidence="6 7" id="KW-0238">DNA-binding</keyword>
<feature type="region of interest" description="Disordered" evidence="8">
    <location>
        <begin position="378"/>
        <end position="403"/>
    </location>
</feature>
<evidence type="ECO:0000256" key="6">
    <source>
        <dbReference type="ARBA" id="ARBA00023125"/>
    </source>
</evidence>
<dbReference type="EMBL" id="REFR01000013">
    <property type="protein sequence ID" value="RMB04625.1"/>
    <property type="molecule type" value="Genomic_DNA"/>
</dbReference>
<dbReference type="RefSeq" id="WP_121939544.1">
    <property type="nucleotide sequence ID" value="NZ_REFR01000013.1"/>
</dbReference>
<evidence type="ECO:0000313" key="10">
    <source>
        <dbReference type="EMBL" id="RMB04625.1"/>
    </source>
</evidence>
<keyword evidence="5 7" id="KW-0175">Coiled coil</keyword>
<dbReference type="PIRSF" id="PIRSF005719">
    <property type="entry name" value="SMC"/>
    <property type="match status" value="1"/>
</dbReference>
<feature type="compositionally biased region" description="Low complexity" evidence="8">
    <location>
        <begin position="378"/>
        <end position="393"/>
    </location>
</feature>
<dbReference type="SUPFAM" id="SSF57997">
    <property type="entry name" value="Tropomyosin"/>
    <property type="match status" value="1"/>
</dbReference>
<dbReference type="InterPro" id="IPR003395">
    <property type="entry name" value="RecF/RecN/SMC_N"/>
</dbReference>
<feature type="coiled-coil region" evidence="7">
    <location>
        <begin position="439"/>
        <end position="480"/>
    </location>
</feature>
<feature type="coiled-coil region" evidence="7">
    <location>
        <begin position="170"/>
        <end position="211"/>
    </location>
</feature>
<name>A0A3M0C6T8_9PROT</name>
<dbReference type="AlphaFoldDB" id="A0A3M0C6T8"/>
<keyword evidence="3 7" id="KW-0547">Nucleotide-binding</keyword>
<feature type="domain" description="RecF/RecN/SMC N-terminal" evidence="9">
    <location>
        <begin position="4"/>
        <end position="1138"/>
    </location>
</feature>
<keyword evidence="4 7" id="KW-0067">ATP-binding</keyword>
<organism evidence="10 11">
    <name type="scientific">Eilatimonas milleporae</name>
    <dbReference type="NCBI Taxonomy" id="911205"/>
    <lineage>
        <taxon>Bacteria</taxon>
        <taxon>Pseudomonadati</taxon>
        <taxon>Pseudomonadota</taxon>
        <taxon>Alphaproteobacteria</taxon>
        <taxon>Kordiimonadales</taxon>
        <taxon>Kordiimonadaceae</taxon>
        <taxon>Eilatimonas</taxon>
    </lineage>
</organism>
<dbReference type="Gene3D" id="3.40.50.300">
    <property type="entry name" value="P-loop containing nucleotide triphosphate hydrolases"/>
    <property type="match status" value="2"/>
</dbReference>
<evidence type="ECO:0000256" key="2">
    <source>
        <dbReference type="ARBA" id="ARBA00022490"/>
    </source>
</evidence>
<dbReference type="CDD" id="cd03278">
    <property type="entry name" value="ABC_SMC_barmotin"/>
    <property type="match status" value="1"/>
</dbReference>
<dbReference type="SUPFAM" id="SSF52540">
    <property type="entry name" value="P-loop containing nucleoside triphosphate hydrolases"/>
    <property type="match status" value="1"/>
</dbReference>
<sequence length="1155" mass="125115">MHFARLRLSGFKSFVDPTELLIEPGLTGVVGPNGCGKSNLLEALRWVMGENRAKSLRGTGMEDVIFAGTDRRGARGLAEVTLVLDNITRDAPAGWNDEDLIEVTRRIERDSGSAYRINGRDVRQKDVQLLFADAATGAHSPALVSQGRIGTLINAKPQDRRAVLEEAAGITGLHSRRREAENRLRGAEGNLARLQDVIQAMATQAASLKRQAKQAIRYREISGDIRQAEAGLFFIRWKVAADEVVLLERTLKEATARVGDAAGLVASASRHQADAAAAIPALREAAAQTAAARQRLAHEKETLETEERRRQERLDDLKAGLEQIAADRVREADAAEDARGALTRLGNEHDRLTRADAEQSVHEEEARQALETVAEAANAAEQSYDGAAEQAAKARARRSSLDSDRLAVNRRAEQIGLELAKAGETLSALVAGDAAQSAVARAQADVSAAEQGLDSLSRALEAAEAATEQARRTQESAAARHADLAGRLRSLQSEIGSLDGLLGRDTGGADDAVGKDVHAEPGYERAAGAAFGEDLDAGLTVDGDHFWQILDSLPAPEWPGTVVPLSGHVTVPKALSRRLAFCGLVKNGDGADIVAALPPGAQLVSKQGALWRWDGYVRQAGAPSAATVRMEQRNRLDGLKRDAETLSSQVEDSKKAMTMAEDGLSHARQAETAQRTARRDAESALSTARRFLAEAEQEAARRESRVTTLRDGIARLEADAAETGARLSEIDGKIAALPPRDALEATLEEVRGRVEAARRDLAAARAAYDGLRRESVTRQDRLKAITEEQRAWERRRSQSETQLAALDERRDQAEAGIKTLTQGPADMTARRDALLTALAEAEDRQKDSADKLARAEETVRQADRQLKEAETAHSGVREAQIRAEAAVETATARRKDLAARIGERFSCAPTQVLEAVGLPPTGTDDDSLPDVSVFESRLEKLKRERDRLGAVNLRAEEELSEIETQMEHLQSEREDLEAAIHRLRGAIGSLNREGRERLLAAFDAVNAHFGDLFRTLFGGGEAHLKLTESDDPLEAGLEIFASPPGKRLQVLSLLSGGEQALTALSLIFAVFMTNPAPICVLDEVDAPLDDANVERFCNLLDAMTTRTETRFLIVTHNAVTMSRMRRLFGVTMAERGVSSLVSVDLERAAQLREAS</sequence>
<dbReference type="GO" id="GO:0007059">
    <property type="term" value="P:chromosome segregation"/>
    <property type="evidence" value="ECO:0007669"/>
    <property type="project" value="UniProtKB-UniRule"/>
</dbReference>
<comment type="subunit">
    <text evidence="7">Homodimer.</text>
</comment>
<dbReference type="GO" id="GO:0006260">
    <property type="term" value="P:DNA replication"/>
    <property type="evidence" value="ECO:0007669"/>
    <property type="project" value="UniProtKB-UniRule"/>
</dbReference>
<evidence type="ECO:0000259" key="9">
    <source>
        <dbReference type="Pfam" id="PF02463"/>
    </source>
</evidence>
<dbReference type="InParanoid" id="A0A3M0C6T8"/>
<dbReference type="GO" id="GO:0005737">
    <property type="term" value="C:cytoplasm"/>
    <property type="evidence" value="ECO:0007669"/>
    <property type="project" value="UniProtKB-SubCell"/>
</dbReference>
<dbReference type="Pfam" id="PF02463">
    <property type="entry name" value="SMC_N"/>
    <property type="match status" value="1"/>
</dbReference>
<dbReference type="GO" id="GO:0003677">
    <property type="term" value="F:DNA binding"/>
    <property type="evidence" value="ECO:0007669"/>
    <property type="project" value="UniProtKB-UniRule"/>
</dbReference>
<dbReference type="GO" id="GO:0007062">
    <property type="term" value="P:sister chromatid cohesion"/>
    <property type="evidence" value="ECO:0007669"/>
    <property type="project" value="InterPro"/>
</dbReference>
<comment type="function">
    <text evidence="7">Required for chromosome condensation and partitioning.</text>
</comment>
<feature type="coiled-coil region" evidence="7">
    <location>
        <begin position="938"/>
        <end position="993"/>
    </location>
</feature>
<dbReference type="FunFam" id="3.40.50.300:FF:000901">
    <property type="entry name" value="Chromosome partition protein Smc"/>
    <property type="match status" value="1"/>
</dbReference>
<dbReference type="InterPro" id="IPR011890">
    <property type="entry name" value="SMC_prok"/>
</dbReference>
<evidence type="ECO:0000256" key="8">
    <source>
        <dbReference type="SAM" id="MobiDB-lite"/>
    </source>
</evidence>
<evidence type="ECO:0000256" key="4">
    <source>
        <dbReference type="ARBA" id="ARBA00022840"/>
    </source>
</evidence>
<comment type="domain">
    <text evidence="7">Contains large globular domains required for ATP hydrolysis at each terminus and a third globular domain forming a flexible hinge near the middle of the molecule. These domains are separated by coiled-coil structures.</text>
</comment>
<evidence type="ECO:0000313" key="11">
    <source>
        <dbReference type="Proteomes" id="UP000271227"/>
    </source>
</evidence>
<dbReference type="InterPro" id="IPR024704">
    <property type="entry name" value="SMC"/>
</dbReference>
<comment type="caution">
    <text evidence="10">The sequence shown here is derived from an EMBL/GenBank/DDBJ whole genome shotgun (WGS) entry which is preliminary data.</text>
</comment>
<dbReference type="GO" id="GO:0016887">
    <property type="term" value="F:ATP hydrolysis activity"/>
    <property type="evidence" value="ECO:0007669"/>
    <property type="project" value="InterPro"/>
</dbReference>
<dbReference type="NCBIfam" id="TIGR02168">
    <property type="entry name" value="SMC_prok_B"/>
    <property type="match status" value="1"/>
</dbReference>
<dbReference type="OrthoDB" id="9808768at2"/>
<evidence type="ECO:0000256" key="7">
    <source>
        <dbReference type="HAMAP-Rule" id="MF_01894"/>
    </source>
</evidence>
<dbReference type="Gene3D" id="1.10.287.1490">
    <property type="match status" value="1"/>
</dbReference>
<reference evidence="10 11" key="1">
    <citation type="submission" date="2018-10" db="EMBL/GenBank/DDBJ databases">
        <title>Genomic Encyclopedia of Archaeal and Bacterial Type Strains, Phase II (KMG-II): from individual species to whole genera.</title>
        <authorList>
            <person name="Goeker M."/>
        </authorList>
    </citation>
    <scope>NUCLEOTIDE SEQUENCE [LARGE SCALE GENOMIC DNA]</scope>
    <source>
        <strain evidence="10 11">DSM 25217</strain>
    </source>
</reference>
<dbReference type="InterPro" id="IPR027417">
    <property type="entry name" value="P-loop_NTPase"/>
</dbReference>
<gene>
    <name evidence="7" type="primary">smc</name>
    <name evidence="10" type="ORF">BXY39_2895</name>
</gene>
<comment type="subcellular location">
    <subcellularLocation>
        <location evidence="1 7">Cytoplasm</location>
    </subcellularLocation>
</comment>
<proteinExistence type="inferred from homology"/>
<feature type="coiled-coil region" evidence="7">
    <location>
        <begin position="740"/>
        <end position="879"/>
    </location>
</feature>
<keyword evidence="2 7" id="KW-0963">Cytoplasm</keyword>